<proteinExistence type="predicted"/>
<accession>A0A0A9FK00</accession>
<sequence>MQQISMMSSPR</sequence>
<reference evidence="1" key="2">
    <citation type="journal article" date="2015" name="Data Brief">
        <title>Shoot transcriptome of the giant reed, Arundo donax.</title>
        <authorList>
            <person name="Barrero R.A."/>
            <person name="Guerrero F.D."/>
            <person name="Moolhuijzen P."/>
            <person name="Goolsby J.A."/>
            <person name="Tidwell J."/>
            <person name="Bellgard S.E."/>
            <person name="Bellgard M.I."/>
        </authorList>
    </citation>
    <scope>NUCLEOTIDE SEQUENCE</scope>
    <source>
        <tissue evidence="1">Shoot tissue taken approximately 20 cm above the soil surface</tissue>
    </source>
</reference>
<reference evidence="1" key="1">
    <citation type="submission" date="2014-09" db="EMBL/GenBank/DDBJ databases">
        <authorList>
            <person name="Magalhaes I.L.F."/>
            <person name="Oliveira U."/>
            <person name="Santos F.R."/>
            <person name="Vidigal T.H.D.A."/>
            <person name="Brescovit A.D."/>
            <person name="Santos A.J."/>
        </authorList>
    </citation>
    <scope>NUCLEOTIDE SEQUENCE</scope>
    <source>
        <tissue evidence="1">Shoot tissue taken approximately 20 cm above the soil surface</tissue>
    </source>
</reference>
<dbReference type="EMBL" id="GBRH01185274">
    <property type="protein sequence ID" value="JAE12622.1"/>
    <property type="molecule type" value="Transcribed_RNA"/>
</dbReference>
<evidence type="ECO:0000313" key="1">
    <source>
        <dbReference type="EMBL" id="JAE12622.1"/>
    </source>
</evidence>
<protein>
    <submittedName>
        <fullName evidence="1">Uncharacterized protein</fullName>
    </submittedName>
</protein>
<organism evidence="1">
    <name type="scientific">Arundo donax</name>
    <name type="common">Giant reed</name>
    <name type="synonym">Donax arundinaceus</name>
    <dbReference type="NCBI Taxonomy" id="35708"/>
    <lineage>
        <taxon>Eukaryota</taxon>
        <taxon>Viridiplantae</taxon>
        <taxon>Streptophyta</taxon>
        <taxon>Embryophyta</taxon>
        <taxon>Tracheophyta</taxon>
        <taxon>Spermatophyta</taxon>
        <taxon>Magnoliopsida</taxon>
        <taxon>Liliopsida</taxon>
        <taxon>Poales</taxon>
        <taxon>Poaceae</taxon>
        <taxon>PACMAD clade</taxon>
        <taxon>Arundinoideae</taxon>
        <taxon>Arundineae</taxon>
        <taxon>Arundo</taxon>
    </lineage>
</organism>
<name>A0A0A9FK00_ARUDO</name>